<gene>
    <name evidence="1" type="ORF">OG398_28725</name>
</gene>
<name>A0AAU2VXZ5_9ACTN</name>
<dbReference type="PANTHER" id="PTHR35446">
    <property type="entry name" value="SI:CH211-175M2.5"/>
    <property type="match status" value="1"/>
</dbReference>
<dbReference type="AlphaFoldDB" id="A0AAU2VXZ5"/>
<protein>
    <submittedName>
        <fullName evidence="1">Carboxymuconolactone decarboxylase family protein</fullName>
    </submittedName>
</protein>
<dbReference type="EMBL" id="CP108313">
    <property type="protein sequence ID" value="WTW71953.1"/>
    <property type="molecule type" value="Genomic_DNA"/>
</dbReference>
<reference evidence="1" key="1">
    <citation type="submission" date="2022-10" db="EMBL/GenBank/DDBJ databases">
        <title>The complete genomes of actinobacterial strains from the NBC collection.</title>
        <authorList>
            <person name="Joergensen T.S."/>
            <person name="Alvarez Arevalo M."/>
            <person name="Sterndorff E.B."/>
            <person name="Faurdal D."/>
            <person name="Vuksanovic O."/>
            <person name="Mourched A.-S."/>
            <person name="Charusanti P."/>
            <person name="Shaw S."/>
            <person name="Blin K."/>
            <person name="Weber T."/>
        </authorList>
    </citation>
    <scope>NUCLEOTIDE SEQUENCE</scope>
    <source>
        <strain evidence="1">NBC_00008</strain>
    </source>
</reference>
<evidence type="ECO:0000313" key="1">
    <source>
        <dbReference type="EMBL" id="WTW71953.1"/>
    </source>
</evidence>
<dbReference type="InterPro" id="IPR029032">
    <property type="entry name" value="AhpD-like"/>
</dbReference>
<proteinExistence type="predicted"/>
<sequence length="183" mass="19320">MPASVFTDHTLESAPAASRPAMAAVTAKQGYLPTGVALLASSPELLNGFLKMSALFESTTLDQLSREVVIMTMATRNDCHLCVAMHTAKLTALDADGALIAALRGESPLPLPDERLEAVRRFTVAAIESSGAVDEDTLQSFLAHGYTSRNALEVVLGIGAYTMSTLANRMTAAPVDPQLARFA</sequence>
<dbReference type="PANTHER" id="PTHR35446:SF3">
    <property type="entry name" value="CMD DOMAIN-CONTAINING PROTEIN"/>
    <property type="match status" value="1"/>
</dbReference>
<organism evidence="1">
    <name type="scientific">Streptomyces sp. NBC_00008</name>
    <dbReference type="NCBI Taxonomy" id="2903610"/>
    <lineage>
        <taxon>Bacteria</taxon>
        <taxon>Bacillati</taxon>
        <taxon>Actinomycetota</taxon>
        <taxon>Actinomycetes</taxon>
        <taxon>Kitasatosporales</taxon>
        <taxon>Streptomycetaceae</taxon>
        <taxon>Streptomyces</taxon>
    </lineage>
</organism>
<dbReference type="Gene3D" id="1.20.1290.10">
    <property type="entry name" value="AhpD-like"/>
    <property type="match status" value="1"/>
</dbReference>
<accession>A0AAU2VXZ5</accession>
<dbReference type="SUPFAM" id="SSF69118">
    <property type="entry name" value="AhpD-like"/>
    <property type="match status" value="1"/>
</dbReference>